<organism evidence="2 3">
    <name type="scientific">Candidatus Nealsonbacteria bacterium CG_4_10_14_0_8_um_filter_37_14</name>
    <dbReference type="NCBI Taxonomy" id="1974684"/>
    <lineage>
        <taxon>Bacteria</taxon>
        <taxon>Candidatus Nealsoniibacteriota</taxon>
    </lineage>
</organism>
<dbReference type="Proteomes" id="UP000230767">
    <property type="component" value="Unassembled WGS sequence"/>
</dbReference>
<evidence type="ECO:0000256" key="1">
    <source>
        <dbReference type="SAM" id="MobiDB-lite"/>
    </source>
</evidence>
<feature type="compositionally biased region" description="Basic and acidic residues" evidence="1">
    <location>
        <begin position="151"/>
        <end position="161"/>
    </location>
</feature>
<sequence length="232" mass="25536">MNNKINAPARVEPLFCPVCPGDYPKTRRKATDLVCGDCYREYANEAAISLAKGKFQNIFEWVAEKAPTILTSLEVKYASAKAEIESLQDEVGKEAFENLKKSSGGKAVPREIWEQAYRQKKGEIWRAKGGNVKFARTKSLESRIALLKGILEKARNPEPKPAEPTPAPASEAAPVPQSKSQPCRRSKREPGEKPNSNHRAMIATLRQQELEEEAREALSASLSGSLSGNEAS</sequence>
<evidence type="ECO:0000313" key="2">
    <source>
        <dbReference type="EMBL" id="PIY88992.1"/>
    </source>
</evidence>
<feature type="region of interest" description="Disordered" evidence="1">
    <location>
        <begin position="151"/>
        <end position="232"/>
    </location>
</feature>
<comment type="caution">
    <text evidence="2">The sequence shown here is derived from an EMBL/GenBank/DDBJ whole genome shotgun (WGS) entry which is preliminary data.</text>
</comment>
<proteinExistence type="predicted"/>
<protein>
    <submittedName>
        <fullName evidence="2">Uncharacterized protein</fullName>
    </submittedName>
</protein>
<name>A0A2M7R640_9BACT</name>
<feature type="compositionally biased region" description="Low complexity" evidence="1">
    <location>
        <begin position="217"/>
        <end position="232"/>
    </location>
</feature>
<dbReference type="AlphaFoldDB" id="A0A2M7R640"/>
<evidence type="ECO:0000313" key="3">
    <source>
        <dbReference type="Proteomes" id="UP000230767"/>
    </source>
</evidence>
<reference evidence="3" key="1">
    <citation type="submission" date="2017-09" db="EMBL/GenBank/DDBJ databases">
        <title>Depth-based differentiation of microbial function through sediment-hosted aquifers and enrichment of novel symbionts in the deep terrestrial subsurface.</title>
        <authorList>
            <person name="Probst A.J."/>
            <person name="Ladd B."/>
            <person name="Jarett J.K."/>
            <person name="Geller-Mcgrath D.E."/>
            <person name="Sieber C.M.K."/>
            <person name="Emerson J.B."/>
            <person name="Anantharaman K."/>
            <person name="Thomas B.C."/>
            <person name="Malmstrom R."/>
            <person name="Stieglmeier M."/>
            <person name="Klingl A."/>
            <person name="Woyke T."/>
            <person name="Ryan C.M."/>
            <person name="Banfield J.F."/>
        </authorList>
    </citation>
    <scope>NUCLEOTIDE SEQUENCE [LARGE SCALE GENOMIC DNA]</scope>
</reference>
<gene>
    <name evidence="2" type="ORF">COY73_02235</name>
</gene>
<dbReference type="EMBL" id="PFLW01000056">
    <property type="protein sequence ID" value="PIY88992.1"/>
    <property type="molecule type" value="Genomic_DNA"/>
</dbReference>
<accession>A0A2M7R640</accession>